<keyword evidence="10" id="KW-1185">Reference proteome</keyword>
<dbReference type="InterPro" id="IPR005017">
    <property type="entry name" value="OMPP1/FadL/TodX"/>
</dbReference>
<dbReference type="Pfam" id="PF03349">
    <property type="entry name" value="Toluene_X"/>
    <property type="match status" value="1"/>
</dbReference>
<evidence type="ECO:0000256" key="2">
    <source>
        <dbReference type="ARBA" id="ARBA00008163"/>
    </source>
</evidence>
<dbReference type="Gene3D" id="2.40.160.60">
    <property type="entry name" value="Outer membrane protein transport protein (OMPP1/FadL/TodX)"/>
    <property type="match status" value="1"/>
</dbReference>
<feature type="chain" id="PRO_5036798303" evidence="8">
    <location>
        <begin position="21"/>
        <end position="433"/>
    </location>
</feature>
<comment type="caution">
    <text evidence="9">The sequence shown here is derived from an EMBL/GenBank/DDBJ whole genome shotgun (WGS) entry which is preliminary data.</text>
</comment>
<keyword evidence="5 8" id="KW-0732">Signal</keyword>
<dbReference type="PANTHER" id="PTHR35093:SF8">
    <property type="entry name" value="OUTER MEMBRANE PROTEIN NMB0088-RELATED"/>
    <property type="match status" value="1"/>
</dbReference>
<gene>
    <name evidence="9" type="ORF">J5474_05920</name>
</gene>
<dbReference type="AlphaFoldDB" id="A0A940RZI7"/>
<organism evidence="9 10">
    <name type="scientific">Sagittula salina</name>
    <dbReference type="NCBI Taxonomy" id="2820268"/>
    <lineage>
        <taxon>Bacteria</taxon>
        <taxon>Pseudomonadati</taxon>
        <taxon>Pseudomonadota</taxon>
        <taxon>Alphaproteobacteria</taxon>
        <taxon>Rhodobacterales</taxon>
        <taxon>Roseobacteraceae</taxon>
        <taxon>Sagittula</taxon>
    </lineage>
</organism>
<feature type="signal peptide" evidence="8">
    <location>
        <begin position="1"/>
        <end position="20"/>
    </location>
</feature>
<accession>A0A940RZI7</accession>
<keyword evidence="3" id="KW-1134">Transmembrane beta strand</keyword>
<evidence type="ECO:0000256" key="7">
    <source>
        <dbReference type="ARBA" id="ARBA00023237"/>
    </source>
</evidence>
<dbReference type="GO" id="GO:0009279">
    <property type="term" value="C:cell outer membrane"/>
    <property type="evidence" value="ECO:0007669"/>
    <property type="project" value="UniProtKB-SubCell"/>
</dbReference>
<dbReference type="SUPFAM" id="SSF56935">
    <property type="entry name" value="Porins"/>
    <property type="match status" value="1"/>
</dbReference>
<protein>
    <submittedName>
        <fullName evidence="9">Outer membrane protein transport protein</fullName>
    </submittedName>
</protein>
<dbReference type="Proteomes" id="UP000675940">
    <property type="component" value="Unassembled WGS sequence"/>
</dbReference>
<comment type="similarity">
    <text evidence="2">Belongs to the OmpP1/FadL family.</text>
</comment>
<proteinExistence type="inferred from homology"/>
<reference evidence="9" key="1">
    <citation type="submission" date="2021-03" db="EMBL/GenBank/DDBJ databases">
        <title>Sagittula salina sp. nov. strain M10.9X isolated from the marine waste.</title>
        <authorList>
            <person name="Satari L."/>
            <person name="Molina-Menor E."/>
            <person name="Vidal-Verdu A."/>
            <person name="Pascual J."/>
            <person name="Pereto J."/>
            <person name="Porcar M."/>
        </authorList>
    </citation>
    <scope>NUCLEOTIDE SEQUENCE</scope>
    <source>
        <strain evidence="9">M10.9X</strain>
    </source>
</reference>
<dbReference type="PANTHER" id="PTHR35093">
    <property type="entry name" value="OUTER MEMBRANE PROTEIN NMB0088-RELATED"/>
    <property type="match status" value="1"/>
</dbReference>
<name>A0A940RZI7_9RHOB</name>
<evidence type="ECO:0000313" key="10">
    <source>
        <dbReference type="Proteomes" id="UP000675940"/>
    </source>
</evidence>
<evidence type="ECO:0000256" key="6">
    <source>
        <dbReference type="ARBA" id="ARBA00023136"/>
    </source>
</evidence>
<dbReference type="GO" id="GO:0015483">
    <property type="term" value="F:long-chain fatty acid transporting porin activity"/>
    <property type="evidence" value="ECO:0007669"/>
    <property type="project" value="TreeGrafter"/>
</dbReference>
<evidence type="ECO:0000313" key="9">
    <source>
        <dbReference type="EMBL" id="MBP0482028.1"/>
    </source>
</evidence>
<evidence type="ECO:0000256" key="8">
    <source>
        <dbReference type="SAM" id="SignalP"/>
    </source>
</evidence>
<evidence type="ECO:0000256" key="4">
    <source>
        <dbReference type="ARBA" id="ARBA00022692"/>
    </source>
</evidence>
<evidence type="ECO:0000256" key="3">
    <source>
        <dbReference type="ARBA" id="ARBA00022452"/>
    </source>
</evidence>
<evidence type="ECO:0000256" key="5">
    <source>
        <dbReference type="ARBA" id="ARBA00022729"/>
    </source>
</evidence>
<dbReference type="RefSeq" id="WP_209359871.1">
    <property type="nucleotide sequence ID" value="NZ_JAGISH010000002.1"/>
</dbReference>
<evidence type="ECO:0000256" key="1">
    <source>
        <dbReference type="ARBA" id="ARBA00004571"/>
    </source>
</evidence>
<comment type="subcellular location">
    <subcellularLocation>
        <location evidence="1">Cell outer membrane</location>
        <topology evidence="1">Multi-pass membrane protein</topology>
    </subcellularLocation>
</comment>
<sequence length="433" mass="44445">MKKFTTGAALLALSSTTAMAAGLDRSGQSVSAIFAPSGTTTLSYGVVMPQVTGRDIGAGGSYENVGETYGQGSIAHTHQINDSANFALIIDQPYGADINYATAPTASRLGGTGADFNSLALTAVARYKVTDRISVFGGVSAQRLDSTVNLNGFAYQQGIVLGGVAAGIPGIDAQTVGAAVSCTPQAAAAGIACSPAQPLAAAAIDGATGGNSATVIGQAAAGLAGFALTGGYRFRMNQTTEPHYLIGAAYEIPAIALRVAGTYHFETRHTAKTVENVLGATTNGTVEFVTPQSFNLEAQTGIAKGTLLTASWRWTEFSAVDLVPDRLGRDLVNLDDSNRYTLGLARQFSDKLALSTTVSYEPEGDELVSPLGPTNGLVGLSLGGRWTDGPLNISGGVNYSWLGDAKPEVGGNAQANFTDNHAVGVGFKVDMKF</sequence>
<dbReference type="EMBL" id="JAGISH010000002">
    <property type="protein sequence ID" value="MBP0482028.1"/>
    <property type="molecule type" value="Genomic_DNA"/>
</dbReference>
<keyword evidence="7" id="KW-0998">Cell outer membrane</keyword>
<keyword evidence="6" id="KW-0472">Membrane</keyword>
<keyword evidence="4" id="KW-0812">Transmembrane</keyword>